<feature type="domain" description="DUF1835" evidence="1">
    <location>
        <begin position="4"/>
        <end position="119"/>
    </location>
</feature>
<name>A0A9N8X333_9BURK</name>
<evidence type="ECO:0000259" key="2">
    <source>
        <dbReference type="Pfam" id="PF12395"/>
    </source>
</evidence>
<organism evidence="3 4">
    <name type="scientific">Paraburkholderia saeva</name>
    <dbReference type="NCBI Taxonomy" id="2777537"/>
    <lineage>
        <taxon>Bacteria</taxon>
        <taxon>Pseudomonadati</taxon>
        <taxon>Pseudomonadota</taxon>
        <taxon>Betaproteobacteria</taxon>
        <taxon>Burkholderiales</taxon>
        <taxon>Burkholderiaceae</taxon>
        <taxon>Paraburkholderia</taxon>
    </lineage>
</organism>
<dbReference type="RefSeq" id="WP_228880440.1">
    <property type="nucleotide sequence ID" value="NZ_CAJQZC010000007.1"/>
</dbReference>
<proteinExistence type="predicted"/>
<dbReference type="AlphaFoldDB" id="A0A9N8X333"/>
<reference evidence="3" key="1">
    <citation type="submission" date="2021-04" db="EMBL/GenBank/DDBJ databases">
        <authorList>
            <person name="Vanwijnsberghe S."/>
        </authorList>
    </citation>
    <scope>NUCLEOTIDE SEQUENCE</scope>
    <source>
        <strain evidence="3">LMG 31841</strain>
    </source>
</reference>
<feature type="domain" description="DUF3658" evidence="2">
    <location>
        <begin position="156"/>
        <end position="258"/>
    </location>
</feature>
<evidence type="ECO:0000313" key="3">
    <source>
        <dbReference type="EMBL" id="CAG4910544.1"/>
    </source>
</evidence>
<dbReference type="InterPro" id="IPR014973">
    <property type="entry name" value="DUF1835"/>
</dbReference>
<gene>
    <name evidence="3" type="ORF">LMG31841_03981</name>
</gene>
<comment type="caution">
    <text evidence="3">The sequence shown here is derived from an EMBL/GenBank/DDBJ whole genome shotgun (WGS) entry which is preliminary data.</text>
</comment>
<protein>
    <recommendedName>
        <fullName evidence="5">DUF1835 domain-containing protein</fullName>
    </recommendedName>
</protein>
<dbReference type="Pfam" id="PF08874">
    <property type="entry name" value="DUF1835"/>
    <property type="match status" value="1"/>
</dbReference>
<evidence type="ECO:0000259" key="1">
    <source>
        <dbReference type="Pfam" id="PF08874"/>
    </source>
</evidence>
<dbReference type="Pfam" id="PF12395">
    <property type="entry name" value="DUF3658"/>
    <property type="match status" value="1"/>
</dbReference>
<dbReference type="InterPro" id="IPR022123">
    <property type="entry name" value="DUF3658"/>
</dbReference>
<dbReference type="Proteomes" id="UP000789704">
    <property type="component" value="Unassembled WGS sequence"/>
</dbReference>
<keyword evidence="4" id="KW-1185">Reference proteome</keyword>
<dbReference type="EMBL" id="CAJQZC010000007">
    <property type="protein sequence ID" value="CAG4910544.1"/>
    <property type="molecule type" value="Genomic_DNA"/>
</dbReference>
<evidence type="ECO:0008006" key="5">
    <source>
        <dbReference type="Google" id="ProtNLM"/>
    </source>
</evidence>
<evidence type="ECO:0000313" key="4">
    <source>
        <dbReference type="Proteomes" id="UP000789704"/>
    </source>
</evidence>
<sequence>MSTIHITNGDVAADALRDALRRAGRSERVIALKDDLAVGPLRGIDGEPDVRANFWQRVYGESERDFAREFGEQAAALAAVVSDRSAVVVWHAQSAADQLMLRRVCYHLRDAPQRLNEVRLSIRDLADPAAWAHHRKDQATAVGMFAPDMLEARLACAAPVSVLRISRLALEWQDVKQSNGETRRWRDNLFSNGTFGELDSVVLGHATDDWQPAARIAAQLMTADLGFLVSDRVALWRFRELVAAGRIGLRGDATAWSSLELCLTRTPRPATLSTVSS</sequence>
<accession>A0A9N8X333</accession>